<dbReference type="EMBL" id="JACOIJ010000033">
    <property type="protein sequence ID" value="MBD1430655.1"/>
    <property type="molecule type" value="Genomic_DNA"/>
</dbReference>
<gene>
    <name evidence="2" type="ORF">H8B04_14010</name>
</gene>
<dbReference type="Pfam" id="PF15416">
    <property type="entry name" value="DUF4623"/>
    <property type="match status" value="1"/>
</dbReference>
<dbReference type="PROSITE" id="PS51257">
    <property type="entry name" value="PROKAR_LIPOPROTEIN"/>
    <property type="match status" value="1"/>
</dbReference>
<keyword evidence="3" id="KW-1185">Reference proteome</keyword>
<comment type="caution">
    <text evidence="2">The sequence shown here is derived from an EMBL/GenBank/DDBJ whole genome shotgun (WGS) entry which is preliminary data.</text>
</comment>
<evidence type="ECO:0000313" key="3">
    <source>
        <dbReference type="Proteomes" id="UP000651271"/>
    </source>
</evidence>
<reference evidence="2 3" key="1">
    <citation type="submission" date="2020-08" db="EMBL/GenBank/DDBJ databases">
        <title>Sphingobacterium sp. DN04309 isolated from aquaculture water.</title>
        <authorList>
            <person name="Zhang M."/>
        </authorList>
    </citation>
    <scope>NUCLEOTIDE SEQUENCE [LARGE SCALE GENOMIC DNA]</scope>
    <source>
        <strain evidence="2 3">DN04309</strain>
    </source>
</reference>
<dbReference type="Proteomes" id="UP000651271">
    <property type="component" value="Unassembled WGS sequence"/>
</dbReference>
<feature type="signal peptide" evidence="1">
    <location>
        <begin position="1"/>
        <end position="25"/>
    </location>
</feature>
<evidence type="ECO:0000256" key="1">
    <source>
        <dbReference type="SAM" id="SignalP"/>
    </source>
</evidence>
<evidence type="ECO:0000313" key="2">
    <source>
        <dbReference type="EMBL" id="MBD1430655.1"/>
    </source>
</evidence>
<dbReference type="RefSeq" id="WP_149912765.1">
    <property type="nucleotide sequence ID" value="NZ_JACOIJ010000033.1"/>
</dbReference>
<protein>
    <submittedName>
        <fullName evidence="2">DUF4623 domain-containing protein</fullName>
    </submittedName>
</protein>
<sequence>MKITKHTIGRLLLAFISIASFISCTEDFPGNVESDKYTDLKSIRIVNAGASGQEILEGQINQNTKSITFPRIDTLSDFENIKFEAITSEGSKLEKEIFEIPYQSGDTQREIILKVTNLPRFKEYKAIIRFKVPVYGANLDAPSYYDYSSNALGNPIYPSLATANTRGTGFDGNHVLIIERGGAGVHLLEVNKLKNNVIERIPLNMEGVTGGTLTVNMGAQAHGHSYVANLSGAHASPLKLYHWSDPSKAPDVVANINVGSLAGAAVRHGDTFSINIDKNGNGYAYFMASSQIIRLKITNFKEGSEPTVITSRINYEQWGHYSQIGTTESYIISGHSQPFSLVNNGASASYTMKVESLPKSLTDIKIFTFNGTRYLLGITVPRGAPNGTSATMYLYNINRGSNIVDALTALEQTAIDGKVAPHIFSFEVGTTVNISPGTQAGYHIIKDASGKDEKLMLYGATSQGGFAIIEFGVAVAED</sequence>
<proteinExistence type="predicted"/>
<organism evidence="2 3">
    <name type="scientific">Sphingobacterium litopenaei</name>
    <dbReference type="NCBI Taxonomy" id="2763500"/>
    <lineage>
        <taxon>Bacteria</taxon>
        <taxon>Pseudomonadati</taxon>
        <taxon>Bacteroidota</taxon>
        <taxon>Sphingobacteriia</taxon>
        <taxon>Sphingobacteriales</taxon>
        <taxon>Sphingobacteriaceae</taxon>
        <taxon>Sphingobacterium</taxon>
    </lineage>
</organism>
<dbReference type="Gene3D" id="2.60.40.2340">
    <property type="match status" value="1"/>
</dbReference>
<accession>A0ABR7YH93</accession>
<feature type="chain" id="PRO_5045361192" evidence="1">
    <location>
        <begin position="26"/>
        <end position="478"/>
    </location>
</feature>
<dbReference type="InterPro" id="IPR027863">
    <property type="entry name" value="DUF4623"/>
</dbReference>
<keyword evidence="1" id="KW-0732">Signal</keyword>
<name>A0ABR7YH93_9SPHI</name>